<dbReference type="SUPFAM" id="SSF51679">
    <property type="entry name" value="Bacterial luciferase-like"/>
    <property type="match status" value="1"/>
</dbReference>
<dbReference type="InParanoid" id="A0A1I5IES7"/>
<dbReference type="eggNOG" id="COG2141">
    <property type="taxonomic scope" value="Bacteria"/>
</dbReference>
<dbReference type="PANTHER" id="PTHR43244">
    <property type="match status" value="1"/>
</dbReference>
<name>A0A1I5IES7_9ACTN</name>
<dbReference type="AlphaFoldDB" id="A0A1I5IES7"/>
<evidence type="ECO:0000256" key="1">
    <source>
        <dbReference type="ARBA" id="ARBA00023002"/>
    </source>
</evidence>
<organism evidence="3 4">
    <name type="scientific">Actinomadura madurae</name>
    <dbReference type="NCBI Taxonomy" id="1993"/>
    <lineage>
        <taxon>Bacteria</taxon>
        <taxon>Bacillati</taxon>
        <taxon>Actinomycetota</taxon>
        <taxon>Actinomycetes</taxon>
        <taxon>Streptosporangiales</taxon>
        <taxon>Thermomonosporaceae</taxon>
        <taxon>Actinomadura</taxon>
    </lineage>
</organism>
<dbReference type="Pfam" id="PF00296">
    <property type="entry name" value="Bac_luciferase"/>
    <property type="match status" value="1"/>
</dbReference>
<proteinExistence type="predicted"/>
<accession>A0A1I5IES7</accession>
<feature type="domain" description="Luciferase-like" evidence="2">
    <location>
        <begin position="15"/>
        <end position="278"/>
    </location>
</feature>
<dbReference type="InterPro" id="IPR011251">
    <property type="entry name" value="Luciferase-like_dom"/>
</dbReference>
<dbReference type="Proteomes" id="UP000183413">
    <property type="component" value="Unassembled WGS sequence"/>
</dbReference>
<dbReference type="GO" id="GO:0016705">
    <property type="term" value="F:oxidoreductase activity, acting on paired donors, with incorporation or reduction of molecular oxygen"/>
    <property type="evidence" value="ECO:0007669"/>
    <property type="project" value="InterPro"/>
</dbReference>
<dbReference type="RefSeq" id="WP_075022011.1">
    <property type="nucleotide sequence ID" value="NZ_FOVH01000007.1"/>
</dbReference>
<gene>
    <name evidence="3" type="ORF">SAMN04489713_107277</name>
</gene>
<dbReference type="CDD" id="cd01097">
    <property type="entry name" value="Tetrahydromethanopterin_reductase"/>
    <property type="match status" value="1"/>
</dbReference>
<keyword evidence="1" id="KW-0560">Oxidoreductase</keyword>
<protein>
    <submittedName>
        <fullName evidence="3">F420-dependent oxidoreductase, MSMEG_4879 family</fullName>
    </submittedName>
</protein>
<reference evidence="3 4" key="1">
    <citation type="submission" date="2016-10" db="EMBL/GenBank/DDBJ databases">
        <authorList>
            <person name="de Groot N.N."/>
        </authorList>
    </citation>
    <scope>NUCLEOTIDE SEQUENCE [LARGE SCALE GENOMIC DNA]</scope>
    <source>
        <strain evidence="3 4">DSM 43067</strain>
    </source>
</reference>
<evidence type="ECO:0000313" key="4">
    <source>
        <dbReference type="Proteomes" id="UP000183413"/>
    </source>
</evidence>
<dbReference type="STRING" id="1993.SAMN04489713_107277"/>
<keyword evidence="4" id="KW-1185">Reference proteome</keyword>
<dbReference type="EMBL" id="FOVH01000007">
    <property type="protein sequence ID" value="SFO58581.1"/>
    <property type="molecule type" value="Genomic_DNA"/>
</dbReference>
<evidence type="ECO:0000313" key="3">
    <source>
        <dbReference type="EMBL" id="SFO58581.1"/>
    </source>
</evidence>
<sequence>MTFARRPLIVSPRYFSAGELIKRVQTADHIGVDEIWLEQQPDQRDATVFAAAYLNAAPTIRVGTAVLPVYGRHPVSMAQSAASLAEVSGGRYMLGLGFSHQFINEFVLGYKQGPPIRVMREYLSIVRELTTTGSVDWDGEVFTAHAQYTSPRLPVPFYLAALRPQMIRLAVEFCDGILLLLCSPRYIREHVMPAVHEACAEFGKSADEFRVLVNLPAYSGSEVAEHRAQWAKYVTSYRMLPYYRYVLDINGKHDPEVLSLIGSREEIQDRLGEYRTSGCVPVPQPIGASLDEFAQTVEDCFLD</sequence>
<dbReference type="Gene3D" id="3.20.20.30">
    <property type="entry name" value="Luciferase-like domain"/>
    <property type="match status" value="1"/>
</dbReference>
<dbReference type="InterPro" id="IPR036661">
    <property type="entry name" value="Luciferase-like_sf"/>
</dbReference>
<dbReference type="InterPro" id="IPR050564">
    <property type="entry name" value="F420-G6PD/mer"/>
</dbReference>
<evidence type="ECO:0000259" key="2">
    <source>
        <dbReference type="Pfam" id="PF00296"/>
    </source>
</evidence>
<dbReference type="PANTHER" id="PTHR43244:SF1">
    <property type="entry name" value="5,10-METHYLENETETRAHYDROMETHANOPTERIN REDUCTASE"/>
    <property type="match status" value="1"/>
</dbReference>